<evidence type="ECO:0000256" key="3">
    <source>
        <dbReference type="ARBA" id="ARBA00023163"/>
    </source>
</evidence>
<dbReference type="Pfam" id="PF12833">
    <property type="entry name" value="HTH_18"/>
    <property type="match status" value="1"/>
</dbReference>
<comment type="caution">
    <text evidence="5">The sequence shown here is derived from an EMBL/GenBank/DDBJ whole genome shotgun (WGS) entry which is preliminary data.</text>
</comment>
<dbReference type="SMART" id="SM00342">
    <property type="entry name" value="HTH_ARAC"/>
    <property type="match status" value="1"/>
</dbReference>
<reference evidence="5 6" key="1">
    <citation type="submission" date="2020-03" db="EMBL/GenBank/DDBJ databases">
        <title>Genome Sequence of industrial isolate, B5A.</title>
        <authorList>
            <person name="Sharma S."/>
            <person name="Patil P.B."/>
            <person name="Korpole S."/>
        </authorList>
    </citation>
    <scope>NUCLEOTIDE SEQUENCE [LARGE SCALE GENOMIC DNA]</scope>
    <source>
        <strain evidence="5 6">PI-S10-B5A</strain>
    </source>
</reference>
<evidence type="ECO:0000256" key="2">
    <source>
        <dbReference type="ARBA" id="ARBA00023125"/>
    </source>
</evidence>
<feature type="domain" description="HTH araC/xylS-type" evidence="4">
    <location>
        <begin position="143"/>
        <end position="241"/>
    </location>
</feature>
<keyword evidence="1" id="KW-0805">Transcription regulation</keyword>
<organism evidence="5 6">
    <name type="scientific">Lacrimispora defluvii</name>
    <dbReference type="NCBI Taxonomy" id="2719233"/>
    <lineage>
        <taxon>Bacteria</taxon>
        <taxon>Bacillati</taxon>
        <taxon>Bacillota</taxon>
        <taxon>Clostridia</taxon>
        <taxon>Lachnospirales</taxon>
        <taxon>Lachnospiraceae</taxon>
        <taxon>Lacrimispora</taxon>
    </lineage>
</organism>
<dbReference type="EMBL" id="JAAOXG010000026">
    <property type="protein sequence ID" value="NNJ30850.1"/>
    <property type="molecule type" value="Genomic_DNA"/>
</dbReference>
<dbReference type="RefSeq" id="WP_170822033.1">
    <property type="nucleotide sequence ID" value="NZ_JAAOXG010000026.1"/>
</dbReference>
<dbReference type="InterPro" id="IPR018060">
    <property type="entry name" value="HTH_AraC"/>
</dbReference>
<proteinExistence type="predicted"/>
<gene>
    <name evidence="5" type="ORF">G9470_13755</name>
</gene>
<evidence type="ECO:0000256" key="1">
    <source>
        <dbReference type="ARBA" id="ARBA00023015"/>
    </source>
</evidence>
<evidence type="ECO:0000259" key="4">
    <source>
        <dbReference type="PROSITE" id="PS01124"/>
    </source>
</evidence>
<dbReference type="Gene3D" id="1.10.10.60">
    <property type="entry name" value="Homeodomain-like"/>
    <property type="match status" value="1"/>
</dbReference>
<accession>A0ABX1VQY4</accession>
<keyword evidence="6" id="KW-1185">Reference proteome</keyword>
<dbReference type="Proteomes" id="UP000539052">
    <property type="component" value="Unassembled WGS sequence"/>
</dbReference>
<name>A0ABX1VQY4_9FIRM</name>
<dbReference type="SUPFAM" id="SSF46689">
    <property type="entry name" value="Homeodomain-like"/>
    <property type="match status" value="1"/>
</dbReference>
<keyword evidence="2" id="KW-0238">DNA-binding</keyword>
<dbReference type="PANTHER" id="PTHR43280:SF2">
    <property type="entry name" value="HTH-TYPE TRANSCRIPTIONAL REGULATOR EXSA"/>
    <property type="match status" value="1"/>
</dbReference>
<protein>
    <submittedName>
        <fullName evidence="5">Helix-turn-helix transcriptional regulator</fullName>
    </submittedName>
</protein>
<evidence type="ECO:0000313" key="5">
    <source>
        <dbReference type="EMBL" id="NNJ30850.1"/>
    </source>
</evidence>
<dbReference type="PANTHER" id="PTHR43280">
    <property type="entry name" value="ARAC-FAMILY TRANSCRIPTIONAL REGULATOR"/>
    <property type="match status" value="1"/>
</dbReference>
<evidence type="ECO:0000313" key="6">
    <source>
        <dbReference type="Proteomes" id="UP000539052"/>
    </source>
</evidence>
<dbReference type="PROSITE" id="PS01124">
    <property type="entry name" value="HTH_ARAC_FAMILY_2"/>
    <property type="match status" value="1"/>
</dbReference>
<sequence>MTKLLHTSYDCMILIADYKEPNFHRHLCSHLAFGKDGKLKCTTDLGTFVAKGVFIDSDTRHTIHFEHGPIYLFLFDETSAIGKQIKATYLSEISVAEVPDDLISQLRTCVENSLDVKILSRQMLTILSDKMENSQKKEDYRILDALQYLEGRPAIEHDIIHELAGRECLSKSRLSHLFTQEMGVSLHRYLSFIKMKKAWVYILEGDTLTEAAIKAGFNSSSHFSSTVQRMFGISLTEFVKSMV</sequence>
<keyword evidence="3" id="KW-0804">Transcription</keyword>
<dbReference type="InterPro" id="IPR009057">
    <property type="entry name" value="Homeodomain-like_sf"/>
</dbReference>